<proteinExistence type="predicted"/>
<gene>
    <name evidence="1" type="ORF">THRCLA_10329</name>
</gene>
<dbReference type="AlphaFoldDB" id="A0A1V9YRN1"/>
<evidence type="ECO:0000313" key="1">
    <source>
        <dbReference type="EMBL" id="OQR88438.1"/>
    </source>
</evidence>
<dbReference type="OrthoDB" id="198232at2759"/>
<evidence type="ECO:0000313" key="2">
    <source>
        <dbReference type="Proteomes" id="UP000243217"/>
    </source>
</evidence>
<keyword evidence="2" id="KW-1185">Reference proteome</keyword>
<dbReference type="Proteomes" id="UP000243217">
    <property type="component" value="Unassembled WGS sequence"/>
</dbReference>
<comment type="caution">
    <text evidence="1">The sequence shown here is derived from an EMBL/GenBank/DDBJ whole genome shotgun (WGS) entry which is preliminary data.</text>
</comment>
<organism evidence="1 2">
    <name type="scientific">Thraustotheca clavata</name>
    <dbReference type="NCBI Taxonomy" id="74557"/>
    <lineage>
        <taxon>Eukaryota</taxon>
        <taxon>Sar</taxon>
        <taxon>Stramenopiles</taxon>
        <taxon>Oomycota</taxon>
        <taxon>Saprolegniomycetes</taxon>
        <taxon>Saprolegniales</taxon>
        <taxon>Achlyaceae</taxon>
        <taxon>Thraustotheca</taxon>
    </lineage>
</organism>
<protein>
    <submittedName>
        <fullName evidence="1">Uncharacterized protein</fullName>
    </submittedName>
</protein>
<feature type="non-terminal residue" evidence="1">
    <location>
        <position position="1"/>
    </location>
</feature>
<reference evidence="1 2" key="1">
    <citation type="journal article" date="2014" name="Genome Biol. Evol.">
        <title>The secreted proteins of Achlya hypogyna and Thraustotheca clavata identify the ancestral oomycete secretome and reveal gene acquisitions by horizontal gene transfer.</title>
        <authorList>
            <person name="Misner I."/>
            <person name="Blouin N."/>
            <person name="Leonard G."/>
            <person name="Richards T.A."/>
            <person name="Lane C.E."/>
        </authorList>
    </citation>
    <scope>NUCLEOTIDE SEQUENCE [LARGE SCALE GENOMIC DNA]</scope>
    <source>
        <strain evidence="1 2">ATCC 34112</strain>
    </source>
</reference>
<accession>A0A1V9YRN1</accession>
<sequence>HLLDADVEYPPRLRRMKIRYDYDKKVARADILAGFDKGKTYIRRYDTKKEYMVKYGEYKTCERAYLGEEMPFPELPNDLKYKGTLTIRGIQCNVWVSDDAASNIRINVYERPSDLVPVRLTRESLIDGEWTPLISYDFTHIKVQPQEASVYTIPGGYTHKTCTRNVFGFPYIHVFDYYMRF</sequence>
<dbReference type="EMBL" id="JNBS01003234">
    <property type="protein sequence ID" value="OQR88438.1"/>
    <property type="molecule type" value="Genomic_DNA"/>
</dbReference>
<name>A0A1V9YRN1_9STRA</name>